<dbReference type="Proteomes" id="UP000245119">
    <property type="component" value="Linkage Group LG3"/>
</dbReference>
<reference evidence="2 3" key="1">
    <citation type="submission" date="2018-04" db="EMBL/GenBank/DDBJ databases">
        <title>The genome of golden apple snail Pomacea canaliculata provides insight into stress tolerance and invasive adaptation.</title>
        <authorList>
            <person name="Liu C."/>
            <person name="Liu B."/>
            <person name="Ren Y."/>
            <person name="Zhang Y."/>
            <person name="Wang H."/>
            <person name="Li S."/>
            <person name="Jiang F."/>
            <person name="Yin L."/>
            <person name="Zhang G."/>
            <person name="Qian W."/>
            <person name="Fan W."/>
        </authorList>
    </citation>
    <scope>NUCLEOTIDE SEQUENCE [LARGE SCALE GENOMIC DNA]</scope>
    <source>
        <strain evidence="2">SZHN2017</strain>
        <tissue evidence="2">Muscle</tissue>
    </source>
</reference>
<proteinExistence type="predicted"/>
<keyword evidence="1" id="KW-0472">Membrane</keyword>
<feature type="transmembrane region" description="Helical" evidence="1">
    <location>
        <begin position="29"/>
        <end position="49"/>
    </location>
</feature>
<comment type="caution">
    <text evidence="2">The sequence shown here is derived from an EMBL/GenBank/DDBJ whole genome shotgun (WGS) entry which is preliminary data.</text>
</comment>
<evidence type="ECO:0000313" key="2">
    <source>
        <dbReference type="EMBL" id="PVD35061.1"/>
    </source>
</evidence>
<organism evidence="2 3">
    <name type="scientific">Pomacea canaliculata</name>
    <name type="common">Golden apple snail</name>
    <dbReference type="NCBI Taxonomy" id="400727"/>
    <lineage>
        <taxon>Eukaryota</taxon>
        <taxon>Metazoa</taxon>
        <taxon>Spiralia</taxon>
        <taxon>Lophotrochozoa</taxon>
        <taxon>Mollusca</taxon>
        <taxon>Gastropoda</taxon>
        <taxon>Caenogastropoda</taxon>
        <taxon>Architaenioglossa</taxon>
        <taxon>Ampullarioidea</taxon>
        <taxon>Ampullariidae</taxon>
        <taxon>Pomacea</taxon>
    </lineage>
</organism>
<keyword evidence="3" id="KW-1185">Reference proteome</keyword>
<sequence>MEGTPPPPPPTPPTGLWRIMGRRIPRSEIVFFCQMILIYVVVGVSLFNLTRGHGADNLWVALLGSCLGYVLPNPAIDPPPPPAAAAVAHHH</sequence>
<keyword evidence="1" id="KW-1133">Transmembrane helix</keyword>
<dbReference type="EMBL" id="PZQS01000003">
    <property type="protein sequence ID" value="PVD35061.1"/>
    <property type="molecule type" value="Genomic_DNA"/>
</dbReference>
<evidence type="ECO:0000256" key="1">
    <source>
        <dbReference type="SAM" id="Phobius"/>
    </source>
</evidence>
<dbReference type="AlphaFoldDB" id="A0A2T7PNR0"/>
<gene>
    <name evidence="2" type="ORF">C0Q70_06342</name>
</gene>
<name>A0A2T7PNR0_POMCA</name>
<accession>A0A2T7PNR0</accession>
<protein>
    <submittedName>
        <fullName evidence="2">Uncharacterized protein</fullName>
    </submittedName>
</protein>
<evidence type="ECO:0000313" key="3">
    <source>
        <dbReference type="Proteomes" id="UP000245119"/>
    </source>
</evidence>
<keyword evidence="1" id="KW-0812">Transmembrane</keyword>